<dbReference type="PRINTS" id="PR00125">
    <property type="entry name" value="ATPASEDELTA"/>
</dbReference>
<evidence type="ECO:0000313" key="9">
    <source>
        <dbReference type="EMBL" id="RKQ71009.1"/>
    </source>
</evidence>
<keyword evidence="6 8" id="KW-0139">CF(1)</keyword>
<keyword evidence="2 8" id="KW-0813">Transport</keyword>
<dbReference type="InterPro" id="IPR026015">
    <property type="entry name" value="ATP_synth_OSCP/delta_N_sf"/>
</dbReference>
<dbReference type="InParanoid" id="A0A420WJ98"/>
<dbReference type="GO" id="GO:0045259">
    <property type="term" value="C:proton-transporting ATP synthase complex"/>
    <property type="evidence" value="ECO:0007669"/>
    <property type="project" value="UniProtKB-KW"/>
</dbReference>
<dbReference type="AlphaFoldDB" id="A0A420WJ98"/>
<comment type="function">
    <text evidence="8">F(1)F(0) ATP synthase produces ATP from ADP in the presence of a proton or sodium gradient. F-type ATPases consist of two structural domains, F(1) containing the extramembraneous catalytic core and F(0) containing the membrane proton channel, linked together by a central stalk and a peripheral stalk. During catalysis, ATP synthesis in the catalytic domain of F(1) is coupled via a rotary mechanism of the central stalk subunits to proton translocation.</text>
</comment>
<keyword evidence="3 8" id="KW-0375">Hydrogen ion transport</keyword>
<comment type="caution">
    <text evidence="9">The sequence shown here is derived from an EMBL/GenBank/DDBJ whole genome shotgun (WGS) entry which is preliminary data.</text>
</comment>
<dbReference type="FunCoup" id="A0A420WJ98">
    <property type="interactions" value="369"/>
</dbReference>
<comment type="similarity">
    <text evidence="8">Belongs to the ATPase delta chain family.</text>
</comment>
<accession>A0A420WJ98</accession>
<evidence type="ECO:0000256" key="2">
    <source>
        <dbReference type="ARBA" id="ARBA00022448"/>
    </source>
</evidence>
<keyword evidence="10" id="KW-1185">Reference proteome</keyword>
<evidence type="ECO:0000256" key="5">
    <source>
        <dbReference type="ARBA" id="ARBA00023136"/>
    </source>
</evidence>
<dbReference type="OrthoDB" id="9796185at2"/>
<dbReference type="HAMAP" id="MF_01416">
    <property type="entry name" value="ATP_synth_delta_bact"/>
    <property type="match status" value="1"/>
</dbReference>
<sequence length="185" mass="19863">MSETEVITGEAPIRYAQALLELAEGAKSLNSVEKDVKSLKAILGNSDVLSAVINSPVFATEDKVNALTAIAKKAKLKPLTVQFIGTVAENRRADQLPSILAAFEDMVARRRGSEVAKVTSAKKLTAAQVTSIKTNLKKSLGRPVQVETSVDPDLLGGFVVRVGSRLYDSSLKTKLEDLRLTLKEA</sequence>
<evidence type="ECO:0000256" key="1">
    <source>
        <dbReference type="ARBA" id="ARBA00004370"/>
    </source>
</evidence>
<dbReference type="GO" id="GO:0046933">
    <property type="term" value="F:proton-transporting ATP synthase activity, rotational mechanism"/>
    <property type="evidence" value="ECO:0007669"/>
    <property type="project" value="UniProtKB-UniRule"/>
</dbReference>
<name>A0A420WJ98_9PROT</name>
<dbReference type="GO" id="GO:0005886">
    <property type="term" value="C:plasma membrane"/>
    <property type="evidence" value="ECO:0007669"/>
    <property type="project" value="UniProtKB-SubCell"/>
</dbReference>
<dbReference type="RefSeq" id="WP_121098820.1">
    <property type="nucleotide sequence ID" value="NZ_RBII01000001.1"/>
</dbReference>
<comment type="subcellular location">
    <subcellularLocation>
        <location evidence="8">Cell membrane</location>
        <topology evidence="8">Peripheral membrane protein</topology>
    </subcellularLocation>
    <subcellularLocation>
        <location evidence="1">Membrane</location>
    </subcellularLocation>
</comment>
<dbReference type="EMBL" id="RBII01000001">
    <property type="protein sequence ID" value="RKQ71009.1"/>
    <property type="molecule type" value="Genomic_DNA"/>
</dbReference>
<evidence type="ECO:0000256" key="7">
    <source>
        <dbReference type="ARBA" id="ARBA00023310"/>
    </source>
</evidence>
<dbReference type="Pfam" id="PF00213">
    <property type="entry name" value="OSCP"/>
    <property type="match status" value="1"/>
</dbReference>
<keyword evidence="7 8" id="KW-0066">ATP synthesis</keyword>
<keyword evidence="5 8" id="KW-0472">Membrane</keyword>
<keyword evidence="8" id="KW-1003">Cell membrane</keyword>
<dbReference type="InterPro" id="IPR000711">
    <property type="entry name" value="ATPase_OSCP/dsu"/>
</dbReference>
<organism evidence="9 10">
    <name type="scientific">Litorimonas taeanensis</name>
    <dbReference type="NCBI Taxonomy" id="568099"/>
    <lineage>
        <taxon>Bacteria</taxon>
        <taxon>Pseudomonadati</taxon>
        <taxon>Pseudomonadota</taxon>
        <taxon>Alphaproteobacteria</taxon>
        <taxon>Maricaulales</taxon>
        <taxon>Robiginitomaculaceae</taxon>
    </lineage>
</organism>
<dbReference type="InterPro" id="IPR020781">
    <property type="entry name" value="ATPase_OSCP/d_CS"/>
</dbReference>
<protein>
    <recommendedName>
        <fullName evidence="8">ATP synthase subunit delta</fullName>
    </recommendedName>
    <alternativeName>
        <fullName evidence="8">ATP synthase F(1) sector subunit delta</fullName>
    </alternativeName>
    <alternativeName>
        <fullName evidence="8">F-type ATPase subunit delta</fullName>
        <shortName evidence="8">F-ATPase subunit delta</shortName>
    </alternativeName>
</protein>
<dbReference type="PROSITE" id="PS00389">
    <property type="entry name" value="ATPASE_DELTA"/>
    <property type="match status" value="1"/>
</dbReference>
<keyword evidence="4 8" id="KW-0406">Ion transport</keyword>
<dbReference type="PANTHER" id="PTHR11910">
    <property type="entry name" value="ATP SYNTHASE DELTA CHAIN"/>
    <property type="match status" value="1"/>
</dbReference>
<proteinExistence type="inferred from homology"/>
<dbReference type="Proteomes" id="UP000282211">
    <property type="component" value="Unassembled WGS sequence"/>
</dbReference>
<evidence type="ECO:0000313" key="10">
    <source>
        <dbReference type="Proteomes" id="UP000282211"/>
    </source>
</evidence>
<dbReference type="SUPFAM" id="SSF47928">
    <property type="entry name" value="N-terminal domain of the delta subunit of the F1F0-ATP synthase"/>
    <property type="match status" value="1"/>
</dbReference>
<dbReference type="NCBIfam" id="TIGR01145">
    <property type="entry name" value="ATP_synt_delta"/>
    <property type="match status" value="1"/>
</dbReference>
<reference evidence="9 10" key="1">
    <citation type="submission" date="2018-10" db="EMBL/GenBank/DDBJ databases">
        <title>Genomic Encyclopedia of Type Strains, Phase IV (KMG-IV): sequencing the most valuable type-strain genomes for metagenomic binning, comparative biology and taxonomic classification.</title>
        <authorList>
            <person name="Goeker M."/>
        </authorList>
    </citation>
    <scope>NUCLEOTIDE SEQUENCE [LARGE SCALE GENOMIC DNA]</scope>
    <source>
        <strain evidence="9 10">DSM 22008</strain>
    </source>
</reference>
<evidence type="ECO:0000256" key="8">
    <source>
        <dbReference type="HAMAP-Rule" id="MF_01416"/>
    </source>
</evidence>
<evidence type="ECO:0000256" key="6">
    <source>
        <dbReference type="ARBA" id="ARBA00023196"/>
    </source>
</evidence>
<dbReference type="Gene3D" id="1.10.520.20">
    <property type="entry name" value="N-terminal domain of the delta subunit of the F1F0-ATP synthase"/>
    <property type="match status" value="1"/>
</dbReference>
<evidence type="ECO:0000256" key="4">
    <source>
        <dbReference type="ARBA" id="ARBA00023065"/>
    </source>
</evidence>
<comment type="function">
    <text evidence="8">This protein is part of the stalk that links CF(0) to CF(1). It either transmits conformational changes from CF(0) to CF(1) or is implicated in proton conduction.</text>
</comment>
<dbReference type="NCBIfam" id="NF004406">
    <property type="entry name" value="PRK05758.3-2"/>
    <property type="match status" value="1"/>
</dbReference>
<evidence type="ECO:0000256" key="3">
    <source>
        <dbReference type="ARBA" id="ARBA00022781"/>
    </source>
</evidence>
<gene>
    <name evidence="8" type="primary">atpH</name>
    <name evidence="9" type="ORF">DES40_0317</name>
</gene>